<sequence length="129" mass="15019">MRLEGLTLRGELRRDLRGDVRRGERRGERRRPRLLLRSVRRLGEGETRRRRGDGERRLGRSPPPRSALALAGERRGERERPRAARPNIQLPATTVLTFPESLLLRGEGERDELELLEEREDPDESLKNL</sequence>
<evidence type="ECO:0000313" key="3">
    <source>
        <dbReference type="Proteomes" id="UP000270094"/>
    </source>
</evidence>
<dbReference type="AlphaFoldDB" id="A0A3P7K104"/>
<organism evidence="2 3">
    <name type="scientific">Strongylus vulgaris</name>
    <name type="common">Blood worm</name>
    <dbReference type="NCBI Taxonomy" id="40348"/>
    <lineage>
        <taxon>Eukaryota</taxon>
        <taxon>Metazoa</taxon>
        <taxon>Ecdysozoa</taxon>
        <taxon>Nematoda</taxon>
        <taxon>Chromadorea</taxon>
        <taxon>Rhabditida</taxon>
        <taxon>Rhabditina</taxon>
        <taxon>Rhabditomorpha</taxon>
        <taxon>Strongyloidea</taxon>
        <taxon>Strongylidae</taxon>
        <taxon>Strongylus</taxon>
    </lineage>
</organism>
<evidence type="ECO:0000256" key="1">
    <source>
        <dbReference type="SAM" id="MobiDB-lite"/>
    </source>
</evidence>
<evidence type="ECO:0000313" key="2">
    <source>
        <dbReference type="EMBL" id="VDM82167.1"/>
    </source>
</evidence>
<name>A0A3P7K104_STRVU</name>
<keyword evidence="3" id="KW-1185">Reference proteome</keyword>
<dbReference type="Proteomes" id="UP000270094">
    <property type="component" value="Unassembled WGS sequence"/>
</dbReference>
<reference evidence="2 3" key="1">
    <citation type="submission" date="2018-11" db="EMBL/GenBank/DDBJ databases">
        <authorList>
            <consortium name="Pathogen Informatics"/>
        </authorList>
    </citation>
    <scope>NUCLEOTIDE SEQUENCE [LARGE SCALE GENOMIC DNA]</scope>
</reference>
<gene>
    <name evidence="2" type="ORF">SVUK_LOCUS17165</name>
</gene>
<proteinExistence type="predicted"/>
<accession>A0A3P7K104</accession>
<feature type="compositionally biased region" description="Basic and acidic residues" evidence="1">
    <location>
        <begin position="41"/>
        <end position="58"/>
    </location>
</feature>
<protein>
    <submittedName>
        <fullName evidence="2">Uncharacterized protein</fullName>
    </submittedName>
</protein>
<dbReference type="EMBL" id="UYYB01116288">
    <property type="protein sequence ID" value="VDM82167.1"/>
    <property type="molecule type" value="Genomic_DNA"/>
</dbReference>
<feature type="region of interest" description="Disordered" evidence="1">
    <location>
        <begin position="41"/>
        <end position="88"/>
    </location>
</feature>
<feature type="compositionally biased region" description="Basic and acidic residues" evidence="1">
    <location>
        <begin position="72"/>
        <end position="82"/>
    </location>
</feature>